<dbReference type="EMBL" id="BARV01038255">
    <property type="protein sequence ID" value="GAI58124.1"/>
    <property type="molecule type" value="Genomic_DNA"/>
</dbReference>
<evidence type="ECO:0000313" key="1">
    <source>
        <dbReference type="EMBL" id="GAI58124.1"/>
    </source>
</evidence>
<comment type="caution">
    <text evidence="1">The sequence shown here is derived from an EMBL/GenBank/DDBJ whole genome shotgun (WGS) entry which is preliminary data.</text>
</comment>
<name>X1RRI9_9ZZZZ</name>
<protein>
    <submittedName>
        <fullName evidence="1">Uncharacterized protein</fullName>
    </submittedName>
</protein>
<organism evidence="1">
    <name type="scientific">marine sediment metagenome</name>
    <dbReference type="NCBI Taxonomy" id="412755"/>
    <lineage>
        <taxon>unclassified sequences</taxon>
        <taxon>metagenomes</taxon>
        <taxon>ecological metagenomes</taxon>
    </lineage>
</organism>
<proteinExistence type="predicted"/>
<accession>X1RRI9</accession>
<reference evidence="1" key="1">
    <citation type="journal article" date="2014" name="Front. Microbiol.">
        <title>High frequency of phylogenetically diverse reductive dehalogenase-homologous genes in deep subseafloor sedimentary metagenomes.</title>
        <authorList>
            <person name="Kawai M."/>
            <person name="Futagami T."/>
            <person name="Toyoda A."/>
            <person name="Takaki Y."/>
            <person name="Nishi S."/>
            <person name="Hori S."/>
            <person name="Arai W."/>
            <person name="Tsubouchi T."/>
            <person name="Morono Y."/>
            <person name="Uchiyama I."/>
            <person name="Ito T."/>
            <person name="Fujiyama A."/>
            <person name="Inagaki F."/>
            <person name="Takami H."/>
        </authorList>
    </citation>
    <scope>NUCLEOTIDE SEQUENCE</scope>
    <source>
        <strain evidence="1">Expedition CK06-06</strain>
    </source>
</reference>
<gene>
    <name evidence="1" type="ORF">S06H3_58985</name>
</gene>
<dbReference type="AlphaFoldDB" id="X1RRI9"/>
<sequence>MTTAIEPAARADQNPIFRLEAFASGRYDVYSAINGLRAGALIGGNGQWCAEQGAKTLGYFETKDAAAMALIQARGFPSQTLFEQMRDFIEGPQRPLQHYQDDFYKHDRAYLDGWRNATDLLWFVTATATHLVPLDLDEITKREGNAVLEARDPAITGQPLHIHHLDVATGRMRPCTSNKAHSLINSLTQT</sequence>
<feature type="non-terminal residue" evidence="1">
    <location>
        <position position="190"/>
    </location>
</feature>